<organism evidence="4 5">
    <name type="scientific">Pseudomicrostroma glucosiphilum</name>
    <dbReference type="NCBI Taxonomy" id="1684307"/>
    <lineage>
        <taxon>Eukaryota</taxon>
        <taxon>Fungi</taxon>
        <taxon>Dikarya</taxon>
        <taxon>Basidiomycota</taxon>
        <taxon>Ustilaginomycotina</taxon>
        <taxon>Exobasidiomycetes</taxon>
        <taxon>Microstromatales</taxon>
        <taxon>Microstromatales incertae sedis</taxon>
        <taxon>Pseudomicrostroma</taxon>
    </lineage>
</organism>
<name>A0A316TZZ2_9BASI</name>
<feature type="chain" id="PRO_5016332803" evidence="3">
    <location>
        <begin position="25"/>
        <end position="284"/>
    </location>
</feature>
<dbReference type="OrthoDB" id="2528391at2759"/>
<sequence>MLATTLFSTLASLLLATSVTPTSARSIHSLSARTEYQDPNSELVVDYPACGYYRCIFKDWTQGQPAYINWQNAPYGTVKLQLMNDYSDTNQTLAFEIGSAASPSQPGYCDAGDGLGVVVQGTQCGRFEFIVPSEWKTNYNYSVRAYLEGDESVESYTDFIQIQAASGDFALSTVAISGVPTSTDKSGSGSSFTGTYTAPTVVGEAVSSSASSSSGSSTSSGTTAAPTSASDSSSSAAAASTSSAAQATASAGTSAAASSRHLGAGVLLAGLSSLMAVVGGVLLL</sequence>
<protein>
    <submittedName>
        <fullName evidence="4">Uncharacterized protein</fullName>
    </submittedName>
</protein>
<dbReference type="InterPro" id="IPR052982">
    <property type="entry name" value="SRP1/TIP1-like"/>
</dbReference>
<dbReference type="RefSeq" id="XP_025345374.1">
    <property type="nucleotide sequence ID" value="XM_025493313.1"/>
</dbReference>
<keyword evidence="2" id="KW-1133">Transmembrane helix</keyword>
<accession>A0A316TZZ2</accession>
<dbReference type="PANTHER" id="PTHR40633:SF1">
    <property type="entry name" value="GPI ANCHORED SERINE-THREONINE RICH PROTEIN (AFU_ORTHOLOGUE AFUA_1G03630)"/>
    <property type="match status" value="1"/>
</dbReference>
<reference evidence="4 5" key="1">
    <citation type="journal article" date="2018" name="Mol. Biol. Evol.">
        <title>Broad Genomic Sampling Reveals a Smut Pathogenic Ancestry of the Fungal Clade Ustilaginomycotina.</title>
        <authorList>
            <person name="Kijpornyongpan T."/>
            <person name="Mondo S.J."/>
            <person name="Barry K."/>
            <person name="Sandor L."/>
            <person name="Lee J."/>
            <person name="Lipzen A."/>
            <person name="Pangilinan J."/>
            <person name="LaButti K."/>
            <person name="Hainaut M."/>
            <person name="Henrissat B."/>
            <person name="Grigoriev I.V."/>
            <person name="Spatafora J.W."/>
            <person name="Aime M.C."/>
        </authorList>
    </citation>
    <scope>NUCLEOTIDE SEQUENCE [LARGE SCALE GENOMIC DNA]</scope>
    <source>
        <strain evidence="4 5">MCA 4718</strain>
    </source>
</reference>
<dbReference type="GeneID" id="37015047"/>
<keyword evidence="5" id="KW-1185">Reference proteome</keyword>
<evidence type="ECO:0000256" key="3">
    <source>
        <dbReference type="SAM" id="SignalP"/>
    </source>
</evidence>
<dbReference type="AlphaFoldDB" id="A0A316TZZ2"/>
<dbReference type="EMBL" id="KZ819337">
    <property type="protein sequence ID" value="PWN18214.1"/>
    <property type="molecule type" value="Genomic_DNA"/>
</dbReference>
<evidence type="ECO:0000313" key="4">
    <source>
        <dbReference type="EMBL" id="PWN18214.1"/>
    </source>
</evidence>
<dbReference type="PANTHER" id="PTHR40633">
    <property type="entry name" value="MATRIX PROTEIN, PUTATIVE (AFU_ORTHOLOGUE AFUA_8G05410)-RELATED"/>
    <property type="match status" value="1"/>
</dbReference>
<gene>
    <name evidence="4" type="ORF">BCV69DRAFT_285194</name>
</gene>
<evidence type="ECO:0000313" key="5">
    <source>
        <dbReference type="Proteomes" id="UP000245942"/>
    </source>
</evidence>
<proteinExistence type="predicted"/>
<evidence type="ECO:0000256" key="1">
    <source>
        <dbReference type="SAM" id="MobiDB-lite"/>
    </source>
</evidence>
<feature type="region of interest" description="Disordered" evidence="1">
    <location>
        <begin position="207"/>
        <end position="233"/>
    </location>
</feature>
<feature type="signal peptide" evidence="3">
    <location>
        <begin position="1"/>
        <end position="24"/>
    </location>
</feature>
<evidence type="ECO:0000256" key="2">
    <source>
        <dbReference type="SAM" id="Phobius"/>
    </source>
</evidence>
<keyword evidence="2" id="KW-0472">Membrane</keyword>
<feature type="transmembrane region" description="Helical" evidence="2">
    <location>
        <begin position="262"/>
        <end position="283"/>
    </location>
</feature>
<keyword evidence="2" id="KW-0812">Transmembrane</keyword>
<dbReference type="STRING" id="1684307.A0A316TZZ2"/>
<dbReference type="Proteomes" id="UP000245942">
    <property type="component" value="Unassembled WGS sequence"/>
</dbReference>
<keyword evidence="3" id="KW-0732">Signal</keyword>